<dbReference type="InterPro" id="IPR003107">
    <property type="entry name" value="HAT"/>
</dbReference>
<dbReference type="Proteomes" id="UP000076722">
    <property type="component" value="Unassembled WGS sequence"/>
</dbReference>
<keyword evidence="2" id="KW-0507">mRNA processing</keyword>
<dbReference type="STRING" id="1314777.A0A164UP27"/>
<feature type="domain" description="PRP1 splicing factor N-terminal" evidence="7">
    <location>
        <begin position="124"/>
        <end position="175"/>
    </location>
</feature>
<proteinExistence type="predicted"/>
<accession>A0A164UP27</accession>
<dbReference type="InterPro" id="IPR045075">
    <property type="entry name" value="Syf1-like"/>
</dbReference>
<name>A0A164UP27_9AGAM</name>
<feature type="domain" description="PRP1 splicing factor N-terminal" evidence="7">
    <location>
        <begin position="16"/>
        <end position="109"/>
    </location>
</feature>
<dbReference type="InterPro" id="IPR010491">
    <property type="entry name" value="PRP1_N"/>
</dbReference>
<evidence type="ECO:0000256" key="1">
    <source>
        <dbReference type="ARBA" id="ARBA00004123"/>
    </source>
</evidence>
<keyword evidence="9" id="KW-1185">Reference proteome</keyword>
<feature type="region of interest" description="Disordered" evidence="6">
    <location>
        <begin position="24"/>
        <end position="73"/>
    </location>
</feature>
<sequence>MASTKPNRLAFLSMPAPASYVAGLGRGASGFTTRSDIGPAREGPSAEVVAEAQARRGEEPEVDPEQFQDPDNEVGLFSGTTYEEDDEEADKIYEAVDNQLDSRRRVRRSVIVLPQRIIFAHADTSREAREAEELAKLRSERPKIQTQFADLKRGLAAVTDAEWENLPEVGNLTRKKRKRDERTFVVPDSVLVGDREKNEYENSLDVRQQETGGFVTPAESGTLTNLVEIGQARDKILSLKLDQISGTSTTSGLSSSIDPKGYLTDLNSVVHKTEAEIGDIKKARMLFDSLIKSNPKHAPGWIAAACVEEHAGRMVAARKLIKAGCEQCPKSEDVWLEAARLHVSVPDPLTFFSSFSTQNNDDAKVILANAVQHVGQSVKIWLTAASLESDPKAKKRVLRKALESIPNSVRLWKETVNLETSPQDARILLSRAVEVIPLSVELWLALARLETPDRAKAVLNKARRAIPTSHEIWIAAGRLVEQQAIAESKPGDLDLVDRTIELAVRELKKHQVLLTREQWIKEAERCEEEGSRRTCEAIIKATISMDVEEEDRFDTWIGDAEAAESKGRIATARAVIAYALRVFPDRVDVWRKAAELEKNHGTAESFDAILSKAVHHCPQAEDLWLRSAKEKWLSGDVPGAREVLEQAFVANPESELIWLAAVKLEAENGEVAVARELLNRARTVADTAKIWMKSAVFERQHGQPETALKILSSALSKYPTFPKLYMIQGQIHQTVKDYPAARASFAAGIKRCPKDVTLWILASRLEEADGKSIKARSLLEKARLVNPANEMLWAEAVGVEDRSGVANQAKAMLARGLQECPSSGILWSLAIWAEPRATRKTRSVDALKKSADNPVIICTVARLFWTERKLEKAREWFGRAIKADSDQGDSWAWWLKYEREHGTPEHREEVIKGCIAAEPHHGLTWQSIAKDVRNAQKSTKEILELTAAALH</sequence>
<dbReference type="SUPFAM" id="SSF48452">
    <property type="entry name" value="TPR-like"/>
    <property type="match status" value="4"/>
</dbReference>
<dbReference type="FunFam" id="1.25.40.10:FF:000256">
    <property type="entry name" value="Probable pre-mRNA splicing factor prp1"/>
    <property type="match status" value="1"/>
</dbReference>
<reference evidence="8 9" key="1">
    <citation type="journal article" date="2016" name="Mol. Biol. Evol.">
        <title>Comparative Genomics of Early-Diverging Mushroom-Forming Fungi Provides Insights into the Origins of Lignocellulose Decay Capabilities.</title>
        <authorList>
            <person name="Nagy L.G."/>
            <person name="Riley R."/>
            <person name="Tritt A."/>
            <person name="Adam C."/>
            <person name="Daum C."/>
            <person name="Floudas D."/>
            <person name="Sun H."/>
            <person name="Yadav J.S."/>
            <person name="Pangilinan J."/>
            <person name="Larsson K.H."/>
            <person name="Matsuura K."/>
            <person name="Barry K."/>
            <person name="Labutti K."/>
            <person name="Kuo R."/>
            <person name="Ohm R.A."/>
            <person name="Bhattacharya S.S."/>
            <person name="Shirouzu T."/>
            <person name="Yoshinaga Y."/>
            <person name="Martin F.M."/>
            <person name="Grigoriev I.V."/>
            <person name="Hibbett D.S."/>
        </authorList>
    </citation>
    <scope>NUCLEOTIDE SEQUENCE [LARGE SCALE GENOMIC DNA]</scope>
    <source>
        <strain evidence="8 9">HHB9708</strain>
    </source>
</reference>
<keyword evidence="5" id="KW-0539">Nucleus</keyword>
<evidence type="ECO:0000313" key="8">
    <source>
        <dbReference type="EMBL" id="KZS93413.1"/>
    </source>
</evidence>
<organism evidence="8 9">
    <name type="scientific">Sistotremastrum niveocremeum HHB9708</name>
    <dbReference type="NCBI Taxonomy" id="1314777"/>
    <lineage>
        <taxon>Eukaryota</taxon>
        <taxon>Fungi</taxon>
        <taxon>Dikarya</taxon>
        <taxon>Basidiomycota</taxon>
        <taxon>Agaricomycotina</taxon>
        <taxon>Agaricomycetes</taxon>
        <taxon>Sistotremastrales</taxon>
        <taxon>Sistotremastraceae</taxon>
        <taxon>Sertulicium</taxon>
        <taxon>Sertulicium niveocremeum</taxon>
    </lineage>
</organism>
<dbReference type="AlphaFoldDB" id="A0A164UP27"/>
<dbReference type="PANTHER" id="PTHR11246:SF1">
    <property type="entry name" value="PRE-MRNA-PROCESSING FACTOR 6"/>
    <property type="match status" value="1"/>
</dbReference>
<evidence type="ECO:0000259" key="7">
    <source>
        <dbReference type="Pfam" id="PF06424"/>
    </source>
</evidence>
<feature type="compositionally biased region" description="Acidic residues" evidence="6">
    <location>
        <begin position="60"/>
        <end position="72"/>
    </location>
</feature>
<dbReference type="Pfam" id="PF06424">
    <property type="entry name" value="PRP1_N"/>
    <property type="match status" value="2"/>
</dbReference>
<dbReference type="PANTHER" id="PTHR11246">
    <property type="entry name" value="PRE-MRNA SPLICING FACTOR"/>
    <property type="match status" value="1"/>
</dbReference>
<dbReference type="InterPro" id="IPR011990">
    <property type="entry name" value="TPR-like_helical_dom_sf"/>
</dbReference>
<dbReference type="Gene3D" id="1.25.40.10">
    <property type="entry name" value="Tetratricopeptide repeat domain"/>
    <property type="match status" value="4"/>
</dbReference>
<dbReference type="Pfam" id="PF23240">
    <property type="entry name" value="HAT_PRP39_N"/>
    <property type="match status" value="1"/>
</dbReference>
<dbReference type="GO" id="GO:0046540">
    <property type="term" value="C:U4/U6 x U5 tri-snRNP complex"/>
    <property type="evidence" value="ECO:0007669"/>
    <property type="project" value="TreeGrafter"/>
</dbReference>
<dbReference type="SMART" id="SM00028">
    <property type="entry name" value="TPR"/>
    <property type="match status" value="5"/>
</dbReference>
<gene>
    <name evidence="8" type="ORF">SISNIDRAFT_81859</name>
</gene>
<evidence type="ECO:0000256" key="3">
    <source>
        <dbReference type="ARBA" id="ARBA00022737"/>
    </source>
</evidence>
<dbReference type="EMBL" id="KV419407">
    <property type="protein sequence ID" value="KZS93413.1"/>
    <property type="molecule type" value="Genomic_DNA"/>
</dbReference>
<evidence type="ECO:0000256" key="4">
    <source>
        <dbReference type="ARBA" id="ARBA00023187"/>
    </source>
</evidence>
<dbReference type="SMART" id="SM00386">
    <property type="entry name" value="HAT"/>
    <property type="match status" value="15"/>
</dbReference>
<evidence type="ECO:0000256" key="2">
    <source>
        <dbReference type="ARBA" id="ARBA00022664"/>
    </source>
</evidence>
<dbReference type="InterPro" id="IPR019734">
    <property type="entry name" value="TPR_rpt"/>
</dbReference>
<dbReference type="GO" id="GO:0071013">
    <property type="term" value="C:catalytic step 2 spliceosome"/>
    <property type="evidence" value="ECO:0007669"/>
    <property type="project" value="TreeGrafter"/>
</dbReference>
<dbReference type="GO" id="GO:0000244">
    <property type="term" value="P:spliceosomal tri-snRNP complex assembly"/>
    <property type="evidence" value="ECO:0007669"/>
    <property type="project" value="TreeGrafter"/>
</dbReference>
<evidence type="ECO:0000313" key="9">
    <source>
        <dbReference type="Proteomes" id="UP000076722"/>
    </source>
</evidence>
<evidence type="ECO:0000256" key="6">
    <source>
        <dbReference type="SAM" id="MobiDB-lite"/>
    </source>
</evidence>
<keyword evidence="3" id="KW-0677">Repeat</keyword>
<protein>
    <recommendedName>
        <fullName evidence="7">PRP1 splicing factor N-terminal domain-containing protein</fullName>
    </recommendedName>
</protein>
<comment type="subcellular location">
    <subcellularLocation>
        <location evidence="1">Nucleus</location>
    </subcellularLocation>
</comment>
<keyword evidence="4" id="KW-0508">mRNA splicing</keyword>
<dbReference type="OrthoDB" id="440128at2759"/>
<evidence type="ECO:0000256" key="5">
    <source>
        <dbReference type="ARBA" id="ARBA00023242"/>
    </source>
</evidence>